<name>A0A061C7U6_LACDL</name>
<feature type="domain" description="DNA polymerase III beta sliding clamp C-terminal" evidence="13">
    <location>
        <begin position="249"/>
        <end position="372"/>
    </location>
</feature>
<evidence type="ECO:0000259" key="11">
    <source>
        <dbReference type="Pfam" id="PF00712"/>
    </source>
</evidence>
<protein>
    <recommendedName>
        <fullName evidence="3 10">Beta sliding clamp</fullName>
    </recommendedName>
</protein>
<evidence type="ECO:0000313" key="15">
    <source>
        <dbReference type="EMBL" id="MCD5563821.1"/>
    </source>
</evidence>
<dbReference type="CDD" id="cd00140">
    <property type="entry name" value="beta_clamp"/>
    <property type="match status" value="1"/>
</dbReference>
<sequence>MKFTVQRNLFINDLNSVLKAVSSRVQIPILSGIKLDLTETELIMTGSNADISIELSQPVSDDLRVESTGSIVVTAHLFSEIVRKLPGREFTFEVKEGNQIQITSDKADYVINGLDASAYPRLPEIAGTSFSLPSKTLRELITQTVFAVSTEESRPTLTGVNFSFKNGQIKAVATDSHRLSQRIVDIAAGPSEDLSLIIPGKNLQELAQIIGDADQDIKVYLGDSQIRFEFENLSFYTRLLEGAYPDVDRLLPTESTTSVQFAVSDLMQTLSRASLLTHANRTNAVQMTLNVADQTVLVSGNSPEVGKIEEEVGFSSLTGRDLTISFNPDYMAAALRASVTDSVIINFTESLRPFTVVPNDQSVEFVQLITPIRTF</sequence>
<dbReference type="RefSeq" id="WP_003616390.1">
    <property type="nucleotide sequence ID" value="NZ_BJLK01000028.1"/>
</dbReference>
<dbReference type="NCBIfam" id="TIGR00663">
    <property type="entry name" value="dnan"/>
    <property type="match status" value="1"/>
</dbReference>
<evidence type="ECO:0000313" key="16">
    <source>
        <dbReference type="Proteomes" id="UP001200334"/>
    </source>
</evidence>
<dbReference type="PANTHER" id="PTHR30478:SF0">
    <property type="entry name" value="BETA SLIDING CLAMP"/>
    <property type="match status" value="1"/>
</dbReference>
<dbReference type="EMBL" id="CP031023">
    <property type="protein sequence ID" value="AZA15247.1"/>
    <property type="molecule type" value="Genomic_DNA"/>
</dbReference>
<comment type="function">
    <text evidence="10">Confers DNA tethering and processivity to DNA polymerases and other proteins. Acts as a clamp, forming a ring around DNA (a reaction catalyzed by the clamp-loading complex) which diffuses in an ATP-independent manner freely and bidirectionally along dsDNA. Initially characterized for its ability to contact the catalytic subunit of DNA polymerase III (Pol III), a complex, multichain enzyme responsible for most of the replicative synthesis in bacteria; Pol III exhibits 3'-5' exonuclease proofreading activity. The beta chain is required for initiation of replication as well as for processivity of DNA replication.</text>
</comment>
<evidence type="ECO:0000313" key="14">
    <source>
        <dbReference type="EMBL" id="AZA15247.1"/>
    </source>
</evidence>
<feature type="domain" description="DNA polymerase III beta sliding clamp central" evidence="12">
    <location>
        <begin position="132"/>
        <end position="246"/>
    </location>
</feature>
<dbReference type="InterPro" id="IPR046938">
    <property type="entry name" value="DNA_clamp_sf"/>
</dbReference>
<evidence type="ECO:0000256" key="9">
    <source>
        <dbReference type="ARBA" id="ARBA00023125"/>
    </source>
</evidence>
<dbReference type="GO" id="GO:0003887">
    <property type="term" value="F:DNA-directed DNA polymerase activity"/>
    <property type="evidence" value="ECO:0007669"/>
    <property type="project" value="UniProtKB-UniRule"/>
</dbReference>
<dbReference type="GO" id="GO:0003677">
    <property type="term" value="F:DNA binding"/>
    <property type="evidence" value="ECO:0007669"/>
    <property type="project" value="UniProtKB-UniRule"/>
</dbReference>
<keyword evidence="4 10" id="KW-0963">Cytoplasm</keyword>
<keyword evidence="6 10" id="KW-0548">Nucleotidyltransferase</keyword>
<evidence type="ECO:0000256" key="10">
    <source>
        <dbReference type="PIRNR" id="PIRNR000804"/>
    </source>
</evidence>
<keyword evidence="5 10" id="KW-0808">Transferase</keyword>
<organism evidence="14">
    <name type="scientific">Lactobacillus delbrueckii subsp. lactis</name>
    <dbReference type="NCBI Taxonomy" id="29397"/>
    <lineage>
        <taxon>Bacteria</taxon>
        <taxon>Bacillati</taxon>
        <taxon>Bacillota</taxon>
        <taxon>Bacilli</taxon>
        <taxon>Lactobacillales</taxon>
        <taxon>Lactobacillaceae</taxon>
        <taxon>Lactobacillus</taxon>
    </lineage>
</organism>
<dbReference type="Gene3D" id="3.70.10.10">
    <property type="match status" value="1"/>
</dbReference>
<dbReference type="GO" id="GO:0005737">
    <property type="term" value="C:cytoplasm"/>
    <property type="evidence" value="ECO:0007669"/>
    <property type="project" value="UniProtKB-SubCell"/>
</dbReference>
<evidence type="ECO:0000256" key="8">
    <source>
        <dbReference type="ARBA" id="ARBA00022932"/>
    </source>
</evidence>
<dbReference type="PANTHER" id="PTHR30478">
    <property type="entry name" value="DNA POLYMERASE III SUBUNIT BETA"/>
    <property type="match status" value="1"/>
</dbReference>
<evidence type="ECO:0000256" key="6">
    <source>
        <dbReference type="ARBA" id="ARBA00022695"/>
    </source>
</evidence>
<dbReference type="EMBL" id="JAJNUY010000029">
    <property type="protein sequence ID" value="MCD5563821.1"/>
    <property type="molecule type" value="Genomic_DNA"/>
</dbReference>
<dbReference type="OrthoDB" id="8421503at2"/>
<dbReference type="SMART" id="SM00480">
    <property type="entry name" value="POL3Bc"/>
    <property type="match status" value="1"/>
</dbReference>
<comment type="similarity">
    <text evidence="2 10">Belongs to the beta sliding clamp family.</text>
</comment>
<keyword evidence="8 10" id="KW-0239">DNA-directed DNA polymerase</keyword>
<reference evidence="14" key="1">
    <citation type="submission" date="2018-07" db="EMBL/GenBank/DDBJ databases">
        <authorList>
            <person name="Somerville V."/>
        </authorList>
    </citation>
    <scope>NUCLEOTIDE SEQUENCE</scope>
    <source>
        <strain evidence="14">NWC_2_2</strain>
    </source>
</reference>
<dbReference type="GO" id="GO:0008408">
    <property type="term" value="F:3'-5' exonuclease activity"/>
    <property type="evidence" value="ECO:0007669"/>
    <property type="project" value="InterPro"/>
</dbReference>
<dbReference type="InterPro" id="IPR001001">
    <property type="entry name" value="DNA_polIII_beta"/>
</dbReference>
<evidence type="ECO:0000256" key="3">
    <source>
        <dbReference type="ARBA" id="ARBA00021035"/>
    </source>
</evidence>
<comment type="subcellular location">
    <subcellularLocation>
        <location evidence="1 10">Cytoplasm</location>
    </subcellularLocation>
</comment>
<dbReference type="GO" id="GO:0009360">
    <property type="term" value="C:DNA polymerase III complex"/>
    <property type="evidence" value="ECO:0007669"/>
    <property type="project" value="InterPro"/>
</dbReference>
<evidence type="ECO:0000256" key="1">
    <source>
        <dbReference type="ARBA" id="ARBA00004496"/>
    </source>
</evidence>
<dbReference type="SUPFAM" id="SSF55979">
    <property type="entry name" value="DNA clamp"/>
    <property type="match status" value="3"/>
</dbReference>
<dbReference type="Pfam" id="PF02767">
    <property type="entry name" value="DNA_pol3_beta_2"/>
    <property type="match status" value="1"/>
</dbReference>
<dbReference type="InterPro" id="IPR022634">
    <property type="entry name" value="DNA_polIII_beta_N"/>
</dbReference>
<dbReference type="InterPro" id="IPR022637">
    <property type="entry name" value="DNA_polIII_beta_cen"/>
</dbReference>
<gene>
    <name evidence="15" type="primary">dnaN</name>
    <name evidence="14" type="ORF">DQL93_00010</name>
    <name evidence="15" type="ORF">LOB85_06835</name>
</gene>
<dbReference type="AlphaFoldDB" id="A0A061C7U6"/>
<dbReference type="InterPro" id="IPR022635">
    <property type="entry name" value="DNA_polIII_beta_C"/>
</dbReference>
<evidence type="ECO:0000259" key="13">
    <source>
        <dbReference type="Pfam" id="PF02768"/>
    </source>
</evidence>
<dbReference type="Gene3D" id="3.10.150.10">
    <property type="entry name" value="DNA Polymerase III, subunit A, domain 2"/>
    <property type="match status" value="1"/>
</dbReference>
<feature type="domain" description="DNA polymerase III beta sliding clamp N-terminal" evidence="11">
    <location>
        <begin position="1"/>
        <end position="123"/>
    </location>
</feature>
<comment type="subunit">
    <text evidence="10">Forms a ring-shaped head-to-tail homodimer around DNA.</text>
</comment>
<evidence type="ECO:0000256" key="7">
    <source>
        <dbReference type="ARBA" id="ARBA00022705"/>
    </source>
</evidence>
<evidence type="ECO:0000256" key="4">
    <source>
        <dbReference type="ARBA" id="ARBA00022490"/>
    </source>
</evidence>
<evidence type="ECO:0000256" key="5">
    <source>
        <dbReference type="ARBA" id="ARBA00022679"/>
    </source>
</evidence>
<evidence type="ECO:0000259" key="12">
    <source>
        <dbReference type="Pfam" id="PF02767"/>
    </source>
</evidence>
<proteinExistence type="inferred from homology"/>
<dbReference type="GO" id="GO:0006271">
    <property type="term" value="P:DNA strand elongation involved in DNA replication"/>
    <property type="evidence" value="ECO:0007669"/>
    <property type="project" value="TreeGrafter"/>
</dbReference>
<evidence type="ECO:0000256" key="2">
    <source>
        <dbReference type="ARBA" id="ARBA00010752"/>
    </source>
</evidence>
<dbReference type="PIRSF" id="PIRSF000804">
    <property type="entry name" value="DNA_pol_III_b"/>
    <property type="match status" value="1"/>
</dbReference>
<keyword evidence="7 10" id="KW-0235">DNA replication</keyword>
<keyword evidence="9" id="KW-0238">DNA-binding</keyword>
<dbReference type="Pfam" id="PF00712">
    <property type="entry name" value="DNA_pol3_beta"/>
    <property type="match status" value="1"/>
</dbReference>
<dbReference type="Proteomes" id="UP001200334">
    <property type="component" value="Unassembled WGS sequence"/>
</dbReference>
<reference evidence="15 16" key="2">
    <citation type="submission" date="2021-12" db="EMBL/GenBank/DDBJ databases">
        <title>Antimicrobial susceptibility of Lactobacillus delbrueckii subsp. lactis obtained from milk products and other habitats.</title>
        <authorList>
            <person name="Shani N."/>
        </authorList>
    </citation>
    <scope>NUCLEOTIDE SEQUENCE [LARGE SCALE GENOMIC DNA]</scope>
    <source>
        <strain evidence="15 16">FAM 21755</strain>
    </source>
</reference>
<accession>A0A061C7U6</accession>
<dbReference type="Pfam" id="PF02768">
    <property type="entry name" value="DNA_pol3_beta_3"/>
    <property type="match status" value="1"/>
</dbReference>